<keyword evidence="4" id="KW-0812">Transmembrane</keyword>
<dbReference type="GO" id="GO:0052621">
    <property type="term" value="F:diguanylate cyclase activity"/>
    <property type="evidence" value="ECO:0007669"/>
    <property type="project" value="UniProtKB-EC"/>
</dbReference>
<dbReference type="GO" id="GO:0005886">
    <property type="term" value="C:plasma membrane"/>
    <property type="evidence" value="ECO:0007669"/>
    <property type="project" value="TreeGrafter"/>
</dbReference>
<dbReference type="SMART" id="SM00267">
    <property type="entry name" value="GGDEF"/>
    <property type="match status" value="1"/>
</dbReference>
<dbReference type="InterPro" id="IPR050469">
    <property type="entry name" value="Diguanylate_Cyclase"/>
</dbReference>
<dbReference type="SUPFAM" id="SSF55073">
    <property type="entry name" value="Nucleotide cyclase"/>
    <property type="match status" value="1"/>
</dbReference>
<name>A0A502L4D5_9GAMM</name>
<protein>
    <recommendedName>
        <fullName evidence="2">diguanylate cyclase</fullName>
        <ecNumber evidence="2">2.7.7.65</ecNumber>
    </recommendedName>
</protein>
<dbReference type="Pfam" id="PF00990">
    <property type="entry name" value="GGDEF"/>
    <property type="match status" value="1"/>
</dbReference>
<evidence type="ECO:0000313" key="7">
    <source>
        <dbReference type="Proteomes" id="UP000315303"/>
    </source>
</evidence>
<evidence type="ECO:0000313" key="6">
    <source>
        <dbReference type="EMBL" id="TPH15167.1"/>
    </source>
</evidence>
<comment type="caution">
    <text evidence="6">The sequence shown here is derived from an EMBL/GenBank/DDBJ whole genome shotgun (WGS) entry which is preliminary data.</text>
</comment>
<feature type="domain" description="GGDEF" evidence="5">
    <location>
        <begin position="447"/>
        <end position="580"/>
    </location>
</feature>
<dbReference type="Gene3D" id="3.30.70.270">
    <property type="match status" value="1"/>
</dbReference>
<dbReference type="GO" id="GO:0043709">
    <property type="term" value="P:cell adhesion involved in single-species biofilm formation"/>
    <property type="evidence" value="ECO:0007669"/>
    <property type="project" value="TreeGrafter"/>
</dbReference>
<keyword evidence="4" id="KW-1133">Transmembrane helix</keyword>
<evidence type="ECO:0000256" key="2">
    <source>
        <dbReference type="ARBA" id="ARBA00012528"/>
    </source>
</evidence>
<comment type="cofactor">
    <cofactor evidence="1">
        <name>Mg(2+)</name>
        <dbReference type="ChEBI" id="CHEBI:18420"/>
    </cofactor>
</comment>
<dbReference type="Proteomes" id="UP000315303">
    <property type="component" value="Unassembled WGS sequence"/>
</dbReference>
<dbReference type="FunFam" id="3.30.70.270:FF:000001">
    <property type="entry name" value="Diguanylate cyclase domain protein"/>
    <property type="match status" value="1"/>
</dbReference>
<evidence type="ECO:0000259" key="5">
    <source>
        <dbReference type="PROSITE" id="PS50887"/>
    </source>
</evidence>
<dbReference type="GO" id="GO:1902201">
    <property type="term" value="P:negative regulation of bacterial-type flagellum-dependent cell motility"/>
    <property type="evidence" value="ECO:0007669"/>
    <property type="project" value="TreeGrafter"/>
</dbReference>
<dbReference type="AlphaFoldDB" id="A0A502L4D5"/>
<organism evidence="6 7">
    <name type="scientific">Litorilituus lipolyticus</name>
    <dbReference type="NCBI Taxonomy" id="2491017"/>
    <lineage>
        <taxon>Bacteria</taxon>
        <taxon>Pseudomonadati</taxon>
        <taxon>Pseudomonadota</taxon>
        <taxon>Gammaproteobacteria</taxon>
        <taxon>Alteromonadales</taxon>
        <taxon>Colwelliaceae</taxon>
        <taxon>Litorilituus</taxon>
    </lineage>
</organism>
<comment type="catalytic activity">
    <reaction evidence="3">
        <text>2 GTP = 3',3'-c-di-GMP + 2 diphosphate</text>
        <dbReference type="Rhea" id="RHEA:24898"/>
        <dbReference type="ChEBI" id="CHEBI:33019"/>
        <dbReference type="ChEBI" id="CHEBI:37565"/>
        <dbReference type="ChEBI" id="CHEBI:58805"/>
        <dbReference type="EC" id="2.7.7.65"/>
    </reaction>
</comment>
<sequence>MWLSVVSFFLFYFFVQSTKVLAQESLSEEVITEQLSLADNSRLSDPKKFKETLYRLKKHQKFFSKSQNDFFQYLQGYFFAYSGEHVQAEKTLTSVLPSITDTNLKFRINYTLVNLYAITKNWEEGLAFIEKNNVLIPTIKEQKLIVSSLLTVVIFYSEMKQYELTLEYINRLKNYDVSLSNQCFIERFHAEAAYNINQLTSDNVTTDKALSICIKAKNKLGANSVRLIQAKQLFEANKPQQVLDLLLPHIEEVKSTLFPMGIAETHNSIAQAYLALEMLALAKEHADLAKSINKNNTGIERARATYSLLYKIAEHENNLELAHTYFKVFSELDKAYVDEIHAKHIAVQLAQHKSIEQKNRIELLNETNALLTTEQTLAKSKITNIQLVIVVLVLSLIILSLWGIRLYKTHQVIKVLSEYDELTGIYNRRHFNHVAKIALKYCKSAHQELSFVLFDLDLFKQINDTYGHAIGDWALQESIKVCQAIGRKNDIFARLGGEEFCLVLPSCDINAAMARAEACRKAIENINTEAVGCHFTITASFGVTDVIRSGFDLQALLKDADIATYRAKNSGRNKVCAFEIEAPQE</sequence>
<dbReference type="PANTHER" id="PTHR45138:SF9">
    <property type="entry name" value="DIGUANYLATE CYCLASE DGCM-RELATED"/>
    <property type="match status" value="1"/>
</dbReference>
<dbReference type="PANTHER" id="PTHR45138">
    <property type="entry name" value="REGULATORY COMPONENTS OF SENSORY TRANSDUCTION SYSTEM"/>
    <property type="match status" value="1"/>
</dbReference>
<accession>A0A502L4D5</accession>
<dbReference type="InterPro" id="IPR029787">
    <property type="entry name" value="Nucleotide_cyclase"/>
</dbReference>
<gene>
    <name evidence="6" type="ORF">EPA86_10135</name>
</gene>
<dbReference type="InterPro" id="IPR000160">
    <property type="entry name" value="GGDEF_dom"/>
</dbReference>
<dbReference type="NCBIfam" id="TIGR00254">
    <property type="entry name" value="GGDEF"/>
    <property type="match status" value="1"/>
</dbReference>
<keyword evidence="7" id="KW-1185">Reference proteome</keyword>
<dbReference type="SUPFAM" id="SSF48452">
    <property type="entry name" value="TPR-like"/>
    <property type="match status" value="1"/>
</dbReference>
<dbReference type="PROSITE" id="PS50887">
    <property type="entry name" value="GGDEF"/>
    <property type="match status" value="1"/>
</dbReference>
<dbReference type="EC" id="2.7.7.65" evidence="2"/>
<dbReference type="EMBL" id="SAWY01000020">
    <property type="protein sequence ID" value="TPH15167.1"/>
    <property type="molecule type" value="Genomic_DNA"/>
</dbReference>
<dbReference type="RefSeq" id="WP_140603322.1">
    <property type="nucleotide sequence ID" value="NZ_SAWY01000020.1"/>
</dbReference>
<keyword evidence="4" id="KW-0472">Membrane</keyword>
<proteinExistence type="predicted"/>
<dbReference type="CDD" id="cd01949">
    <property type="entry name" value="GGDEF"/>
    <property type="match status" value="1"/>
</dbReference>
<dbReference type="InterPro" id="IPR043128">
    <property type="entry name" value="Rev_trsase/Diguanyl_cyclase"/>
</dbReference>
<evidence type="ECO:0000256" key="4">
    <source>
        <dbReference type="SAM" id="Phobius"/>
    </source>
</evidence>
<feature type="transmembrane region" description="Helical" evidence="4">
    <location>
        <begin position="385"/>
        <end position="404"/>
    </location>
</feature>
<dbReference type="Gene3D" id="1.25.40.10">
    <property type="entry name" value="Tetratricopeptide repeat domain"/>
    <property type="match status" value="1"/>
</dbReference>
<evidence type="ECO:0000256" key="3">
    <source>
        <dbReference type="ARBA" id="ARBA00034247"/>
    </source>
</evidence>
<dbReference type="InterPro" id="IPR011990">
    <property type="entry name" value="TPR-like_helical_dom_sf"/>
</dbReference>
<dbReference type="OrthoDB" id="9803824at2"/>
<reference evidence="6 7" key="1">
    <citation type="submission" date="2019-01" db="EMBL/GenBank/DDBJ databases">
        <title>Litorilituus lipolytica sp. nov., isolated from intertidal sand of the Yellow Sea in China.</title>
        <authorList>
            <person name="Liu A."/>
        </authorList>
    </citation>
    <scope>NUCLEOTIDE SEQUENCE [LARGE SCALE GENOMIC DNA]</scope>
    <source>
        <strain evidence="6 7">RZ04</strain>
    </source>
</reference>
<evidence type="ECO:0000256" key="1">
    <source>
        <dbReference type="ARBA" id="ARBA00001946"/>
    </source>
</evidence>